<sequence>MRKIIQSILFLVVVLLSSCGDSVDYEYSSHRNFFTFHNETHQNPILASAMNPLSPGVYCIIRCSFVSGRYSFSFENNQGQKSDAPVWFNGIDLRLESWKYVGMNNGLIVGYGNLDNPSPFFAYDLQCPNCFDANVLPQRSCELKMSSDGIAACSSCRRKYNLNTGGNVVAGESGKKLTRYRASSTGPYGVLGVN</sequence>
<evidence type="ECO:0000313" key="3">
    <source>
        <dbReference type="Proteomes" id="UP000060345"/>
    </source>
</evidence>
<evidence type="ECO:0008006" key="5">
    <source>
        <dbReference type="Google" id="ProtNLM"/>
    </source>
</evidence>
<name>A0A0K1NKN8_9BACT</name>
<dbReference type="OrthoDB" id="1069414at2"/>
<dbReference type="EMBL" id="CP012074">
    <property type="protein sequence ID" value="AKU69600.1"/>
    <property type="molecule type" value="Genomic_DNA"/>
</dbReference>
<dbReference type="STRING" id="1236517.ADJ77_07435"/>
<dbReference type="Proteomes" id="UP000682005">
    <property type="component" value="Chromosome 1"/>
</dbReference>
<reference evidence="1 3" key="1">
    <citation type="submission" date="2015-07" db="EMBL/GenBank/DDBJ databases">
        <authorList>
            <person name="Noorani M."/>
        </authorList>
    </citation>
    <scope>NUCLEOTIDE SEQUENCE [LARGE SCALE GENOMIC DNA]</scope>
    <source>
        <strain evidence="1 3">W1435</strain>
    </source>
</reference>
<evidence type="ECO:0000313" key="4">
    <source>
        <dbReference type="Proteomes" id="UP000682005"/>
    </source>
</evidence>
<dbReference type="EMBL" id="CP072370">
    <property type="protein sequence ID" value="QUB87244.1"/>
    <property type="molecule type" value="Genomic_DNA"/>
</dbReference>
<dbReference type="RefSeq" id="WP_025077781.1">
    <property type="nucleotide sequence ID" value="NZ_BAKO01000004.1"/>
</dbReference>
<organism evidence="1 3">
    <name type="scientific">Prevotella fusca JCM 17724</name>
    <dbReference type="NCBI Taxonomy" id="1236517"/>
    <lineage>
        <taxon>Bacteria</taxon>
        <taxon>Pseudomonadati</taxon>
        <taxon>Bacteroidota</taxon>
        <taxon>Bacteroidia</taxon>
        <taxon>Bacteroidales</taxon>
        <taxon>Prevotellaceae</taxon>
        <taxon>Prevotella</taxon>
    </lineage>
</organism>
<dbReference type="AlphaFoldDB" id="A0A0K1NKN8"/>
<reference evidence="2 4" key="2">
    <citation type="submission" date="2021-03" db="EMBL/GenBank/DDBJ databases">
        <title>Human Oral Microbial Genomes.</title>
        <authorList>
            <person name="Johnston C.D."/>
            <person name="Chen T."/>
            <person name="Dewhirst F.E."/>
        </authorList>
    </citation>
    <scope>NUCLEOTIDE SEQUENCE [LARGE SCALE GENOMIC DNA]</scope>
    <source>
        <strain evidence="2 4">W1435</strain>
    </source>
</reference>
<dbReference type="Proteomes" id="UP000060345">
    <property type="component" value="Chromosome 1"/>
</dbReference>
<keyword evidence="4" id="KW-1185">Reference proteome</keyword>
<proteinExistence type="predicted"/>
<accession>A0A0K1NKN8</accession>
<evidence type="ECO:0000313" key="2">
    <source>
        <dbReference type="EMBL" id="QUB87244.1"/>
    </source>
</evidence>
<gene>
    <name evidence="1" type="ORF">ADJ77_07435</name>
    <name evidence="2" type="ORF">J5A51_07125</name>
</gene>
<protein>
    <recommendedName>
        <fullName evidence="5">Rieske domain-containing protein</fullName>
    </recommendedName>
</protein>
<evidence type="ECO:0000313" key="1">
    <source>
        <dbReference type="EMBL" id="AKU69600.1"/>
    </source>
</evidence>
<dbReference type="KEGG" id="pfus:ADJ77_07435"/>
<dbReference type="PROSITE" id="PS51257">
    <property type="entry name" value="PROKAR_LIPOPROTEIN"/>
    <property type="match status" value="1"/>
</dbReference>